<keyword evidence="7" id="KW-1185">Reference proteome</keyword>
<name>A0AAD6YN99_9AGAR</name>
<proteinExistence type="inferred from homology"/>
<feature type="compositionally biased region" description="Acidic residues" evidence="3">
    <location>
        <begin position="102"/>
        <end position="118"/>
    </location>
</feature>
<dbReference type="Proteomes" id="UP001219525">
    <property type="component" value="Unassembled WGS sequence"/>
</dbReference>
<dbReference type="GO" id="GO:0000462">
    <property type="term" value="P:maturation of SSU-rRNA from tricistronic rRNA transcript (SSU-rRNA, 5.8S rRNA, LSU-rRNA)"/>
    <property type="evidence" value="ECO:0007669"/>
    <property type="project" value="TreeGrafter"/>
</dbReference>
<feature type="domain" description="AATF leucine zipper-containing" evidence="5">
    <location>
        <begin position="153"/>
        <end position="289"/>
    </location>
</feature>
<evidence type="ECO:0000313" key="6">
    <source>
        <dbReference type="EMBL" id="KAJ7224472.1"/>
    </source>
</evidence>
<dbReference type="EMBL" id="JARJCW010000005">
    <property type="protein sequence ID" value="KAJ7224472.1"/>
    <property type="molecule type" value="Genomic_DNA"/>
</dbReference>
<dbReference type="InterPro" id="IPR025160">
    <property type="entry name" value="AATF"/>
</dbReference>
<evidence type="ECO:0000256" key="1">
    <source>
        <dbReference type="ARBA" id="ARBA00008966"/>
    </source>
</evidence>
<reference evidence="6" key="1">
    <citation type="submission" date="2023-03" db="EMBL/GenBank/DDBJ databases">
        <title>Massive genome expansion in bonnet fungi (Mycena s.s.) driven by repeated elements and novel gene families across ecological guilds.</title>
        <authorList>
            <consortium name="Lawrence Berkeley National Laboratory"/>
            <person name="Harder C.B."/>
            <person name="Miyauchi S."/>
            <person name="Viragh M."/>
            <person name="Kuo A."/>
            <person name="Thoen E."/>
            <person name="Andreopoulos B."/>
            <person name="Lu D."/>
            <person name="Skrede I."/>
            <person name="Drula E."/>
            <person name="Henrissat B."/>
            <person name="Morin E."/>
            <person name="Kohler A."/>
            <person name="Barry K."/>
            <person name="LaButti K."/>
            <person name="Morin E."/>
            <person name="Salamov A."/>
            <person name="Lipzen A."/>
            <person name="Mereny Z."/>
            <person name="Hegedus B."/>
            <person name="Baldrian P."/>
            <person name="Stursova M."/>
            <person name="Weitz H."/>
            <person name="Taylor A."/>
            <person name="Grigoriev I.V."/>
            <person name="Nagy L.G."/>
            <person name="Martin F."/>
            <person name="Kauserud H."/>
        </authorList>
    </citation>
    <scope>NUCLEOTIDE SEQUENCE</scope>
    <source>
        <strain evidence="6">9144</strain>
    </source>
</reference>
<evidence type="ECO:0000259" key="5">
    <source>
        <dbReference type="Pfam" id="PF13339"/>
    </source>
</evidence>
<organism evidence="6 7">
    <name type="scientific">Mycena pura</name>
    <dbReference type="NCBI Taxonomy" id="153505"/>
    <lineage>
        <taxon>Eukaryota</taxon>
        <taxon>Fungi</taxon>
        <taxon>Dikarya</taxon>
        <taxon>Basidiomycota</taxon>
        <taxon>Agaricomycotina</taxon>
        <taxon>Agaricomycetes</taxon>
        <taxon>Agaricomycetidae</taxon>
        <taxon>Agaricales</taxon>
        <taxon>Marasmiineae</taxon>
        <taxon>Mycenaceae</taxon>
        <taxon>Mycena</taxon>
    </lineage>
</organism>
<comment type="similarity">
    <text evidence="1">Belongs to the AATF family.</text>
</comment>
<protein>
    <recommendedName>
        <fullName evidence="2">Protein BFR2</fullName>
    </recommendedName>
</protein>
<evidence type="ECO:0000256" key="2">
    <source>
        <dbReference type="ARBA" id="ARBA00013850"/>
    </source>
</evidence>
<feature type="region of interest" description="Disordered" evidence="3">
    <location>
        <begin position="60"/>
        <end position="140"/>
    </location>
</feature>
<dbReference type="AlphaFoldDB" id="A0AAD6YN99"/>
<accession>A0AAD6YN99</accession>
<dbReference type="PANTHER" id="PTHR15565:SF0">
    <property type="entry name" value="PROTEIN AATF"/>
    <property type="match status" value="1"/>
</dbReference>
<dbReference type="Pfam" id="PF08164">
    <property type="entry name" value="TRAUB"/>
    <property type="match status" value="1"/>
</dbReference>
<comment type="caution">
    <text evidence="6">The sequence shown here is derived from an EMBL/GenBank/DDBJ whole genome shotgun (WGS) entry which is preliminary data.</text>
</comment>
<feature type="compositionally biased region" description="Acidic residues" evidence="3">
    <location>
        <begin position="77"/>
        <end position="87"/>
    </location>
</feature>
<evidence type="ECO:0000259" key="4">
    <source>
        <dbReference type="Pfam" id="PF08164"/>
    </source>
</evidence>
<feature type="compositionally biased region" description="Polar residues" evidence="3">
    <location>
        <begin position="119"/>
        <end position="132"/>
    </location>
</feature>
<feature type="non-terminal residue" evidence="6">
    <location>
        <position position="1"/>
    </location>
</feature>
<sequence length="481" mass="54644">MSVRLSLAEQIAQLAEAAPVDFDPEDVLAQGDVDETAHPEAVRDHYVDVGRSSLRKLQNITDLKYEGMKTSRKQLMEESDQEESGQEESDHSDGKFERIRVEDEEDTPSQSESDDTGEEQQTTSTSPLQKQWNVEPDPLEDLPTALQKTREADRQKGKVVSQQIAIWESLLDARIRLQKSVAAANRLPSSSQLPRYTELVDCRQSLESMLEEAFLLSDELFDLQEKLLLETELIVPPPRKRRRIEADATPSDFSSQLLEATRAAAALEHAYQRRCHPYLVQTLSKWSSKIQAVAPSILLPSNRNAFSSRNSQNLKSAVHLIDETLLDHKKLVARTQLRRSKDARLGETMDLEEEEGKIDTDVFDDTDFYQQLLRDIIDSRSNNGNGVDDWMTIQKQKKAKKKVDTKASKGRKLRYEVHEKLQNFMVPVPAPGMWHEEQIDELFSSLMGRGFEGTIVNEDESMAADEPPLDDVLKHGFRVFG</sequence>
<gene>
    <name evidence="6" type="ORF">GGX14DRAFT_650587</name>
</gene>
<evidence type="ECO:0000256" key="3">
    <source>
        <dbReference type="SAM" id="MobiDB-lite"/>
    </source>
</evidence>
<dbReference type="PANTHER" id="PTHR15565">
    <property type="entry name" value="AATF PROTEIN APOPTOSIS ANTAGONIZING TRANSCRIPTION FACTOR"/>
    <property type="match status" value="1"/>
</dbReference>
<dbReference type="GO" id="GO:0005730">
    <property type="term" value="C:nucleolus"/>
    <property type="evidence" value="ECO:0007669"/>
    <property type="project" value="TreeGrafter"/>
</dbReference>
<dbReference type="Pfam" id="PF13339">
    <property type="entry name" value="AATF-Che1"/>
    <property type="match status" value="1"/>
</dbReference>
<evidence type="ECO:0000313" key="7">
    <source>
        <dbReference type="Proteomes" id="UP001219525"/>
    </source>
</evidence>
<feature type="compositionally biased region" description="Basic and acidic residues" evidence="3">
    <location>
        <begin position="88"/>
        <end position="101"/>
    </location>
</feature>
<dbReference type="InterPro" id="IPR012617">
    <property type="entry name" value="AATF_C"/>
</dbReference>
<dbReference type="InterPro" id="IPR039223">
    <property type="entry name" value="AATF/Bfr2"/>
</dbReference>
<feature type="domain" description="Apoptosis-antagonizing transcription factor C-terminal" evidence="4">
    <location>
        <begin position="369"/>
        <end position="447"/>
    </location>
</feature>